<comment type="similarity">
    <text evidence="5">Belongs to the class I-like SAM-binding methyltransferase superfamily. RNA methyltransferase RlmE family. SPB1 subfamily.</text>
</comment>
<evidence type="ECO:0000313" key="10">
    <source>
        <dbReference type="EMBL" id="CDO78227.1"/>
    </source>
</evidence>
<dbReference type="Gene3D" id="3.40.50.150">
    <property type="entry name" value="Vaccinia Virus protein VP39"/>
    <property type="match status" value="1"/>
</dbReference>
<keyword evidence="5" id="KW-0539">Nucleus</keyword>
<feature type="compositionally biased region" description="Acidic residues" evidence="6">
    <location>
        <begin position="813"/>
        <end position="828"/>
    </location>
</feature>
<feature type="domain" description="Ribosomal RNA methyltransferase SPB1-like C-terminal" evidence="8">
    <location>
        <begin position="920"/>
        <end position="1138"/>
    </location>
</feature>
<protein>
    <submittedName>
        <fullName evidence="10">Uncharacterized protein</fullName>
    </submittedName>
</protein>
<keyword evidence="11" id="KW-1185">Reference proteome</keyword>
<dbReference type="PANTHER" id="PTHR10920">
    <property type="entry name" value="RIBOSOMAL RNA METHYLTRANSFERASE"/>
    <property type="match status" value="1"/>
</dbReference>
<feature type="coiled-coil region" evidence="5">
    <location>
        <begin position="622"/>
        <end position="660"/>
    </location>
</feature>
<feature type="active site" description="Proton acceptor" evidence="5">
    <location>
        <position position="426"/>
    </location>
</feature>
<evidence type="ECO:0000256" key="5">
    <source>
        <dbReference type="HAMAP-Rule" id="MF_03163"/>
    </source>
</evidence>
<feature type="compositionally biased region" description="Basic and acidic residues" evidence="6">
    <location>
        <begin position="762"/>
        <end position="780"/>
    </location>
</feature>
<organism evidence="10 11">
    <name type="scientific">Pycnoporus cinnabarinus</name>
    <name type="common">Cinnabar-red polypore</name>
    <name type="synonym">Trametes cinnabarina</name>
    <dbReference type="NCBI Taxonomy" id="5643"/>
    <lineage>
        <taxon>Eukaryota</taxon>
        <taxon>Fungi</taxon>
        <taxon>Dikarya</taxon>
        <taxon>Basidiomycota</taxon>
        <taxon>Agaricomycotina</taxon>
        <taxon>Agaricomycetes</taxon>
        <taxon>Polyporales</taxon>
        <taxon>Polyporaceae</taxon>
        <taxon>Trametes</taxon>
    </lineage>
</organism>
<dbReference type="EMBL" id="CCBP010000743">
    <property type="protein sequence ID" value="CDO78227.1"/>
    <property type="molecule type" value="Genomic_DNA"/>
</dbReference>
<dbReference type="Proteomes" id="UP000029665">
    <property type="component" value="Unassembled WGS sequence"/>
</dbReference>
<dbReference type="OrthoDB" id="1287559at2759"/>
<dbReference type="GO" id="GO:0016435">
    <property type="term" value="F:rRNA (guanine) methyltransferase activity"/>
    <property type="evidence" value="ECO:0007669"/>
    <property type="project" value="TreeGrafter"/>
</dbReference>
<dbReference type="Pfam" id="PF07780">
    <property type="entry name" value="Spb1_C"/>
    <property type="match status" value="1"/>
</dbReference>
<dbReference type="HAMAP" id="MF_03163">
    <property type="entry name" value="RNA_methyltr_E_SPB1"/>
    <property type="match status" value="1"/>
</dbReference>
<dbReference type="SUPFAM" id="SSF53335">
    <property type="entry name" value="S-adenosyl-L-methionine-dependent methyltransferases"/>
    <property type="match status" value="1"/>
</dbReference>
<accession>A0A060SUK7</accession>
<feature type="compositionally biased region" description="Pro residues" evidence="6">
    <location>
        <begin position="1"/>
        <end position="10"/>
    </location>
</feature>
<proteinExistence type="inferred from homology"/>
<feature type="compositionally biased region" description="Acidic residues" evidence="6">
    <location>
        <begin position="934"/>
        <end position="949"/>
    </location>
</feature>
<dbReference type="InterPro" id="IPR024576">
    <property type="entry name" value="rRNA_MeTfrase_Spb1_DUF3381"/>
</dbReference>
<dbReference type="PANTHER" id="PTHR10920:SF13">
    <property type="entry name" value="PRE-RRNA 2'-O-RIBOSE RNA METHYLTRANSFERASE FTSJ3"/>
    <property type="match status" value="1"/>
</dbReference>
<keyword evidence="1 5" id="KW-0698">rRNA processing</keyword>
<dbReference type="GO" id="GO:0000463">
    <property type="term" value="P:maturation of LSU-rRNA from tricistronic rRNA transcript (SSU-rRNA, 5.8S rRNA, LSU-rRNA)"/>
    <property type="evidence" value="ECO:0007669"/>
    <property type="project" value="TreeGrafter"/>
</dbReference>
<keyword evidence="4 5" id="KW-0949">S-adenosyl-L-methionine</keyword>
<dbReference type="InterPro" id="IPR029063">
    <property type="entry name" value="SAM-dependent_MTases_sf"/>
</dbReference>
<evidence type="ECO:0000256" key="1">
    <source>
        <dbReference type="ARBA" id="ARBA00022552"/>
    </source>
</evidence>
<comment type="caution">
    <text evidence="5">Lacks conserved residue(s) required for the propagation of feature annotation.</text>
</comment>
<feature type="domain" description="Ribosomal RNA methyltransferase FtsJ" evidence="7">
    <location>
        <begin position="329"/>
        <end position="469"/>
    </location>
</feature>
<keyword evidence="5" id="KW-0690">Ribosome biogenesis</keyword>
<feature type="region of interest" description="Disordered" evidence="6">
    <location>
        <begin position="1123"/>
        <end position="1146"/>
    </location>
</feature>
<feature type="region of interest" description="Disordered" evidence="6">
    <location>
        <begin position="702"/>
        <end position="740"/>
    </location>
</feature>
<evidence type="ECO:0000256" key="2">
    <source>
        <dbReference type="ARBA" id="ARBA00022603"/>
    </source>
</evidence>
<dbReference type="InterPro" id="IPR002877">
    <property type="entry name" value="RNA_MeTrfase_FtsJ_dom"/>
</dbReference>
<dbReference type="Pfam" id="PF11861">
    <property type="entry name" value="DUF3381"/>
    <property type="match status" value="1"/>
</dbReference>
<gene>
    <name evidence="10" type="ORF">BN946_scf184726.g2</name>
</gene>
<dbReference type="GO" id="GO:0005730">
    <property type="term" value="C:nucleolus"/>
    <property type="evidence" value="ECO:0007669"/>
    <property type="project" value="UniProtKB-SubCell"/>
</dbReference>
<evidence type="ECO:0000256" key="6">
    <source>
        <dbReference type="SAM" id="MobiDB-lite"/>
    </source>
</evidence>
<evidence type="ECO:0000259" key="7">
    <source>
        <dbReference type="Pfam" id="PF01728"/>
    </source>
</evidence>
<dbReference type="InterPro" id="IPR028589">
    <property type="entry name" value="SPB1-like"/>
</dbReference>
<feature type="compositionally biased region" description="Acidic residues" evidence="6">
    <location>
        <begin position="707"/>
        <end position="734"/>
    </location>
</feature>
<dbReference type="AlphaFoldDB" id="A0A060SUK7"/>
<dbReference type="InterPro" id="IPR012920">
    <property type="entry name" value="rRNA_MeTfrase_SPB1-like_C"/>
</dbReference>
<evidence type="ECO:0000256" key="3">
    <source>
        <dbReference type="ARBA" id="ARBA00022679"/>
    </source>
</evidence>
<dbReference type="Pfam" id="PF01728">
    <property type="entry name" value="FtsJ"/>
    <property type="match status" value="1"/>
</dbReference>
<evidence type="ECO:0000313" key="11">
    <source>
        <dbReference type="Proteomes" id="UP000029665"/>
    </source>
</evidence>
<evidence type="ECO:0000259" key="8">
    <source>
        <dbReference type="Pfam" id="PF07780"/>
    </source>
</evidence>
<feature type="domain" description="DUF3381" evidence="9">
    <location>
        <begin position="513"/>
        <end position="664"/>
    </location>
</feature>
<feature type="coiled-coil region" evidence="5">
    <location>
        <begin position="1038"/>
        <end position="1075"/>
    </location>
</feature>
<name>A0A060SUK7_PYCCI</name>
<feature type="region of interest" description="Disordered" evidence="6">
    <location>
        <begin position="1"/>
        <end position="49"/>
    </location>
</feature>
<comment type="caution">
    <text evidence="10">The sequence shown here is derived from an EMBL/GenBank/DDBJ whole genome shotgun (WGS) entry which is preliminary data.</text>
</comment>
<dbReference type="STRING" id="5643.A0A060SUK7"/>
<feature type="compositionally biased region" description="Acidic residues" evidence="6">
    <location>
        <begin position="884"/>
        <end position="904"/>
    </location>
</feature>
<evidence type="ECO:0000259" key="9">
    <source>
        <dbReference type="Pfam" id="PF11861"/>
    </source>
</evidence>
<keyword evidence="3 5" id="KW-0808">Transferase</keyword>
<sequence>MEYFDFPPPSSAASSAQQAGFRSETMPPADSVKQESQENTVKTPVGTPLDPPNLITVSTAFHPSLTLDGALPDLDLVSGDGVHFYVHRTRLSSVSANQLGGLLHVDTTRQVEAMSSPLPIRTQPSAEVLNVVLHMIYGLSCMHYYPTLEAVSAALDVLKEYGVPIQVVATPNQPLYQLLLSFAPFRPIDAYSLAAYHSLEDAAVSISSHLLAYDLGGLPDTAAEKMGPIYLKRLFTLHQTRIAALRDILFTPPVQHPPTPICMSESQQTLTRAWALAAAQLVWNVLPSMSTMALRSLLEPIALKLECQLCAAALNNRVQEVVYEWSSVKVASKYMPNNSVIVGVDLVPIKPIPRVVTFAADITTTHCRNLIRNELKDWKADVVLHDGAPNVGTAWVQDAYSQSELVLMSMKLAAEFLIKGGTFVTKVFRSADYNNLIWVFNQLFGKVEATKPPSSRNVSAEIFVVCRDFLAPKHIDPKFFDPRHVFKDLSATMPADEKSAAMAKNAQMSVFQPEKKRRQRSGYDDGDYTLYKEAGAADFIRCQDAVTFLGTFNKITFKTDEEKEWLNMDITTADVKANCEDLKVLGKGDFKTLIKWRTALREELGLEVKTKPTEELTETVEVTEEVDEETQIQQELERLNAEAAARAKRERRRANEIKARTIQRMQLRMTAPMDIGLEQHDAALGGQDDMFELDDARALRGKREAAGYDDESEDDAEEDGAHEEDEEEVLDSEEERERKVAELEAELDGLYDAYQEHLKARDAKWKVKEARKNSKAREEWSGIGKGGNSDGSDNEAGGWDRIQRAKARVGEGSSDDDSSDDESDEEEAPASSKKRRRADGPSESGSKSKKARTVAKLDEPASSAPLSRAAQLWFNQDLFAGADAEIEDEEEEDESEGEDEDADEAMSQYEGEPSTSSKEESDSDDFEIVPQDRSDDDADMWDAEGENEDELKQAKIQKHGLTTAEAMSLATALVNREKTKTELINEGFNRYALNAKDGLPSWFLDDESKHYKTNIPITKEAVAAIRAKMRALDARPIKKVAEAKARKKLKAAQRLEKAMKKAEGVNETSDLTEREKAKQIEKLMAKGMKAKQKKDIKVVVAKGAHKGLKGRPKGVKGRYVMVDSRMKKELRAKKRKEKANKKRKRT</sequence>
<dbReference type="GO" id="GO:0030687">
    <property type="term" value="C:preribosome, large subunit precursor"/>
    <property type="evidence" value="ECO:0007669"/>
    <property type="project" value="TreeGrafter"/>
</dbReference>
<feature type="region of interest" description="Disordered" evidence="6">
    <location>
        <begin position="762"/>
        <end position="958"/>
    </location>
</feature>
<reference evidence="10" key="1">
    <citation type="submission" date="2014-01" db="EMBL/GenBank/DDBJ databases">
        <title>The genome of the white-rot fungus Pycnoporus cinnabarinus: a basidiomycete model with a versatile arsenal for lignocellulosic biomass breakdown.</title>
        <authorList>
            <person name="Levasseur A."/>
            <person name="Lomascolo A."/>
            <person name="Ruiz-Duenas F.J."/>
            <person name="Uzan E."/>
            <person name="Piumi F."/>
            <person name="Kues U."/>
            <person name="Ram A.F.J."/>
            <person name="Murat C."/>
            <person name="Haon M."/>
            <person name="Benoit I."/>
            <person name="Arfi Y."/>
            <person name="Chevret D."/>
            <person name="Drula E."/>
            <person name="Kwon M.J."/>
            <person name="Gouret P."/>
            <person name="Lesage-Meessen L."/>
            <person name="Lombard V."/>
            <person name="Mariette J."/>
            <person name="Noirot C."/>
            <person name="Park J."/>
            <person name="Patyshakuliyeva A."/>
            <person name="Wieneger R.A.B."/>
            <person name="Wosten H.A.B."/>
            <person name="Martin F."/>
            <person name="Coutinho P.M."/>
            <person name="de Vries R."/>
            <person name="Martinez A.T."/>
            <person name="Klopp C."/>
            <person name="Pontarotti P."/>
            <person name="Henrissat B."/>
            <person name="Record E."/>
        </authorList>
    </citation>
    <scope>NUCLEOTIDE SEQUENCE [LARGE SCALE GENOMIC DNA]</scope>
    <source>
        <strain evidence="10">BRFM137</strain>
    </source>
</reference>
<dbReference type="GO" id="GO:0008650">
    <property type="term" value="F:rRNA (uridine-2'-O-)-methyltransferase activity"/>
    <property type="evidence" value="ECO:0007669"/>
    <property type="project" value="TreeGrafter"/>
</dbReference>
<evidence type="ECO:0000256" key="4">
    <source>
        <dbReference type="ARBA" id="ARBA00022691"/>
    </source>
</evidence>
<dbReference type="HOGENOM" id="CLU_277079_0_0_1"/>
<keyword evidence="5" id="KW-0175">Coiled coil</keyword>
<feature type="compositionally biased region" description="Basic residues" evidence="6">
    <location>
        <begin position="1130"/>
        <end position="1146"/>
    </location>
</feature>
<keyword evidence="2 5" id="KW-0489">Methyltransferase</keyword>
<dbReference type="InterPro" id="IPR050082">
    <property type="entry name" value="RNA_methyltr_RlmE"/>
</dbReference>
<comment type="subcellular location">
    <subcellularLocation>
        <location evidence="5">Nucleus</location>
        <location evidence="5">Nucleolus</location>
    </subcellularLocation>
</comment>
<dbReference type="GO" id="GO:0000466">
    <property type="term" value="P:maturation of 5.8S rRNA from tricistronic rRNA transcript (SSU-rRNA, 5.8S rRNA, LSU-rRNA)"/>
    <property type="evidence" value="ECO:0007669"/>
    <property type="project" value="TreeGrafter"/>
</dbReference>